<dbReference type="Pfam" id="PF08662">
    <property type="entry name" value="eIF2A"/>
    <property type="match status" value="1"/>
</dbReference>
<keyword evidence="7 9" id="KW-0810">Translation regulation</keyword>
<reference evidence="13" key="3">
    <citation type="submission" date="2015-06" db="UniProtKB">
        <authorList>
            <consortium name="EnsemblMetazoa"/>
        </authorList>
    </citation>
    <scope>IDENTIFICATION</scope>
</reference>
<dbReference type="InterPro" id="IPR013979">
    <property type="entry name" value="TIF_beta_prop-like"/>
</dbReference>
<dbReference type="InterPro" id="IPR015943">
    <property type="entry name" value="WD40/YVTN_repeat-like_dom_sf"/>
</dbReference>
<name>R7TV69_CAPTE</name>
<evidence type="ECO:0000313" key="12">
    <source>
        <dbReference type="EMBL" id="ELT97619.1"/>
    </source>
</evidence>
<evidence type="ECO:0000256" key="5">
    <source>
        <dbReference type="ARBA" id="ARBA00022574"/>
    </source>
</evidence>
<feature type="domain" description="Translation initiation factor beta propellor-like" evidence="11">
    <location>
        <begin position="201"/>
        <end position="397"/>
    </location>
</feature>
<dbReference type="GO" id="GO:0006417">
    <property type="term" value="P:regulation of translation"/>
    <property type="evidence" value="ECO:0007669"/>
    <property type="project" value="UniProtKB-KW"/>
</dbReference>
<keyword evidence="5" id="KW-0853">WD repeat</keyword>
<comment type="function">
    <text evidence="1 9">Functions in the early steps of protein synthesis of a small number of specific mRNAs. Acts by directing the binding of methionyl-tRNAi to 40S ribosomal subunits. In contrast to the eIF-2 complex, it binds methionyl-tRNAi to 40S subunits in a codon-dependent manner, whereas the eIF-2 complex binds methionyl-tRNAi to 40S subunits in a GTP-dependent manner.</text>
</comment>
<dbReference type="PANTHER" id="PTHR13227:SF0">
    <property type="entry name" value="EUKARYOTIC TRANSLATION INITIATION FACTOR 2A"/>
    <property type="match status" value="1"/>
</dbReference>
<evidence type="ECO:0000256" key="3">
    <source>
        <dbReference type="ARBA" id="ARBA00013819"/>
    </source>
</evidence>
<sequence>MVNGPPAAISDASDFPRIDSQRCRVMTFSEDGSHLAFCDGQSTKVLNTQTNRLVFEADRPRTASLHLSPKSGYLATWEPYMVSKDQPAGTPNMYIYDIKSGKALHSFIQKKGQGWNPQWSKDETVSARMANTEVHFYEGDNFVRTSKKLNVQKLADFKLAPSPNPPHKVAVYILGSKGQPCFVRLFQYPNFGGNETALASKSFFKADKCDIFWNNKGSAVLVLTVAEAATSDSYYGEQGLHFLDVKGDSCFVPRAKSGPIYSVEWNPNSTDFCVVYGSMPAKATLYSLKCEPIFDFGTGPRNCVYYNPFGNMLTLTGFGNLHGNVEMWHLAGAQNTRLISQFKVPDTTHFEWSPDGTHVLTATTTPRLRVGNGYKVYHYTGQLLSEFHTTGNEELWEARWKCADKSGFPVPLIETSKNSPTAIKPVMEEKPKKYVPPAMRKQAGGGSAAIPAKTSVFKKEYELPSNLKQQDQEAETVSKSKKKREAKKRGKQFAEEGGQPRTEGADQGEVTSADREKKIRNVKKKLQGISKLKQELASGKQLDSNQMQKLKAEEALVEELKQLRL</sequence>
<organism evidence="12">
    <name type="scientific">Capitella teleta</name>
    <name type="common">Polychaete worm</name>
    <dbReference type="NCBI Taxonomy" id="283909"/>
    <lineage>
        <taxon>Eukaryota</taxon>
        <taxon>Metazoa</taxon>
        <taxon>Spiralia</taxon>
        <taxon>Lophotrochozoa</taxon>
        <taxon>Annelida</taxon>
        <taxon>Polychaeta</taxon>
        <taxon>Sedentaria</taxon>
        <taxon>Scolecida</taxon>
        <taxon>Capitellidae</taxon>
        <taxon>Capitella</taxon>
    </lineage>
</organism>
<comment type="similarity">
    <text evidence="2 9">Belongs to the WD repeat EIF2A family.</text>
</comment>
<dbReference type="Gene3D" id="2.130.10.10">
    <property type="entry name" value="YVTN repeat-like/Quinoprotein amine dehydrogenase"/>
    <property type="match status" value="2"/>
</dbReference>
<evidence type="ECO:0000256" key="2">
    <source>
        <dbReference type="ARBA" id="ARBA00009573"/>
    </source>
</evidence>
<dbReference type="PANTHER" id="PTHR13227">
    <property type="entry name" value="EUKARYOTIC TRANSLATION INITIATION FACTOR 2A"/>
    <property type="match status" value="1"/>
</dbReference>
<gene>
    <name evidence="12" type="ORF">CAPTEDRAFT_157320</name>
</gene>
<protein>
    <recommendedName>
        <fullName evidence="3 9">Eukaryotic translation initiation factor 2A</fullName>
        <shortName evidence="9">eIF-2A</shortName>
    </recommendedName>
</protein>
<dbReference type="OrthoDB" id="2194683at2759"/>
<dbReference type="HOGENOM" id="CLU_013809_1_0_1"/>
<proteinExistence type="inferred from homology"/>
<dbReference type="Proteomes" id="UP000014760">
    <property type="component" value="Unassembled WGS sequence"/>
</dbReference>
<evidence type="ECO:0000313" key="13">
    <source>
        <dbReference type="EnsemblMetazoa" id="CapteP157320"/>
    </source>
</evidence>
<evidence type="ECO:0000256" key="8">
    <source>
        <dbReference type="ARBA" id="ARBA00022917"/>
    </source>
</evidence>
<dbReference type="PIRSF" id="PIRSF017222">
    <property type="entry name" value="eIF2A"/>
    <property type="match status" value="1"/>
</dbReference>
<keyword evidence="8 9" id="KW-0648">Protein biosynthesis</keyword>
<dbReference type="SUPFAM" id="SSF82171">
    <property type="entry name" value="DPP6 N-terminal domain-like"/>
    <property type="match status" value="1"/>
</dbReference>
<reference evidence="12 14" key="2">
    <citation type="journal article" date="2013" name="Nature">
        <title>Insights into bilaterian evolution from three spiralian genomes.</title>
        <authorList>
            <person name="Simakov O."/>
            <person name="Marletaz F."/>
            <person name="Cho S.J."/>
            <person name="Edsinger-Gonzales E."/>
            <person name="Havlak P."/>
            <person name="Hellsten U."/>
            <person name="Kuo D.H."/>
            <person name="Larsson T."/>
            <person name="Lv J."/>
            <person name="Arendt D."/>
            <person name="Savage R."/>
            <person name="Osoegawa K."/>
            <person name="de Jong P."/>
            <person name="Grimwood J."/>
            <person name="Chapman J.A."/>
            <person name="Shapiro H."/>
            <person name="Aerts A."/>
            <person name="Otillar R.P."/>
            <person name="Terry A.Y."/>
            <person name="Boore J.L."/>
            <person name="Grigoriev I.V."/>
            <person name="Lindberg D.R."/>
            <person name="Seaver E.C."/>
            <person name="Weisblat D.A."/>
            <person name="Putnam N.H."/>
            <person name="Rokhsar D.S."/>
        </authorList>
    </citation>
    <scope>NUCLEOTIDE SEQUENCE</scope>
    <source>
        <strain evidence="12 14">I ESC-2004</strain>
    </source>
</reference>
<dbReference type="AlphaFoldDB" id="R7TV69"/>
<dbReference type="EMBL" id="KB308513">
    <property type="protein sequence ID" value="ELT97619.1"/>
    <property type="molecule type" value="Genomic_DNA"/>
</dbReference>
<reference evidence="14" key="1">
    <citation type="submission" date="2012-12" db="EMBL/GenBank/DDBJ databases">
        <authorList>
            <person name="Hellsten U."/>
            <person name="Grimwood J."/>
            <person name="Chapman J.A."/>
            <person name="Shapiro H."/>
            <person name="Aerts A."/>
            <person name="Otillar R.P."/>
            <person name="Terry A.Y."/>
            <person name="Boore J.L."/>
            <person name="Simakov O."/>
            <person name="Marletaz F."/>
            <person name="Cho S.-J."/>
            <person name="Edsinger-Gonzales E."/>
            <person name="Havlak P."/>
            <person name="Kuo D.-H."/>
            <person name="Larsson T."/>
            <person name="Lv J."/>
            <person name="Arendt D."/>
            <person name="Savage R."/>
            <person name="Osoegawa K."/>
            <person name="de Jong P."/>
            <person name="Lindberg D.R."/>
            <person name="Seaver E.C."/>
            <person name="Weisblat D.A."/>
            <person name="Putnam N.H."/>
            <person name="Grigoriev I.V."/>
            <person name="Rokhsar D.S."/>
        </authorList>
    </citation>
    <scope>NUCLEOTIDE SEQUENCE</scope>
    <source>
        <strain evidence="14">I ESC-2004</strain>
    </source>
</reference>
<dbReference type="FunCoup" id="R7TV69">
    <property type="interactions" value="2255"/>
</dbReference>
<keyword evidence="6" id="KW-0677">Repeat</keyword>
<evidence type="ECO:0000256" key="10">
    <source>
        <dbReference type="SAM" id="MobiDB-lite"/>
    </source>
</evidence>
<dbReference type="GO" id="GO:0043022">
    <property type="term" value="F:ribosome binding"/>
    <property type="evidence" value="ECO:0007669"/>
    <property type="project" value="UniProtKB-UniRule"/>
</dbReference>
<evidence type="ECO:0000256" key="6">
    <source>
        <dbReference type="ARBA" id="ARBA00022737"/>
    </source>
</evidence>
<evidence type="ECO:0000256" key="7">
    <source>
        <dbReference type="ARBA" id="ARBA00022845"/>
    </source>
</evidence>
<dbReference type="STRING" id="283909.R7TV69"/>
<dbReference type="GO" id="GO:0003729">
    <property type="term" value="F:mRNA binding"/>
    <property type="evidence" value="ECO:0007669"/>
    <property type="project" value="TreeGrafter"/>
</dbReference>
<keyword evidence="4 9" id="KW-0396">Initiation factor</keyword>
<dbReference type="GO" id="GO:0000049">
    <property type="term" value="F:tRNA binding"/>
    <property type="evidence" value="ECO:0007669"/>
    <property type="project" value="UniProtKB-UniRule"/>
</dbReference>
<dbReference type="EMBL" id="AMQN01010812">
    <property type="status" value="NOT_ANNOTATED_CDS"/>
    <property type="molecule type" value="Genomic_DNA"/>
</dbReference>
<dbReference type="InterPro" id="IPR011387">
    <property type="entry name" value="TIF2A"/>
</dbReference>
<feature type="region of interest" description="Disordered" evidence="10">
    <location>
        <begin position="428"/>
        <end position="548"/>
    </location>
</feature>
<evidence type="ECO:0000256" key="1">
    <source>
        <dbReference type="ARBA" id="ARBA00003993"/>
    </source>
</evidence>
<feature type="compositionally biased region" description="Basic residues" evidence="10">
    <location>
        <begin position="479"/>
        <end position="491"/>
    </location>
</feature>
<evidence type="ECO:0000259" key="11">
    <source>
        <dbReference type="Pfam" id="PF08662"/>
    </source>
</evidence>
<evidence type="ECO:0000256" key="4">
    <source>
        <dbReference type="ARBA" id="ARBA00022540"/>
    </source>
</evidence>
<dbReference type="GO" id="GO:0003743">
    <property type="term" value="F:translation initiation factor activity"/>
    <property type="evidence" value="ECO:0007669"/>
    <property type="project" value="UniProtKB-UniRule"/>
</dbReference>
<evidence type="ECO:0000256" key="9">
    <source>
        <dbReference type="PIRNR" id="PIRNR017222"/>
    </source>
</evidence>
<dbReference type="GO" id="GO:0022627">
    <property type="term" value="C:cytosolic small ribosomal subunit"/>
    <property type="evidence" value="ECO:0007669"/>
    <property type="project" value="TreeGrafter"/>
</dbReference>
<dbReference type="EnsemblMetazoa" id="CapteT157320">
    <property type="protein sequence ID" value="CapteP157320"/>
    <property type="gene ID" value="CapteG157320"/>
</dbReference>
<accession>R7TV69</accession>
<keyword evidence="14" id="KW-1185">Reference proteome</keyword>
<evidence type="ECO:0000313" key="14">
    <source>
        <dbReference type="Proteomes" id="UP000014760"/>
    </source>
</evidence>
<dbReference type="OMA" id="RCCAYSP"/>